<dbReference type="Proteomes" id="UP000253918">
    <property type="component" value="Unassembled WGS sequence"/>
</dbReference>
<dbReference type="CDD" id="cd07067">
    <property type="entry name" value="HP_PGM_like"/>
    <property type="match status" value="1"/>
</dbReference>
<protein>
    <submittedName>
        <fullName evidence="1">Histidine phosphatase family protein</fullName>
    </submittedName>
</protein>
<gene>
    <name evidence="1" type="ORF">DVW87_03425</name>
</gene>
<dbReference type="GO" id="GO:0016791">
    <property type="term" value="F:phosphatase activity"/>
    <property type="evidence" value="ECO:0007669"/>
    <property type="project" value="TreeGrafter"/>
</dbReference>
<name>A0A369VWN9_9SPHN</name>
<dbReference type="SMART" id="SM00855">
    <property type="entry name" value="PGAM"/>
    <property type="match status" value="1"/>
</dbReference>
<proteinExistence type="predicted"/>
<sequence>MKTILLARHATHAEVGHVLSGRSEIPLSDAGRQEARALTAMLAAETIAEVHASPRRRTQETAAAVAAPRGLPVRTAPALDEVDFGAFAGRSFASLDHDPDWFRWNAERGSFRCPGGETMAEAADRALAYLHALPDQASPALLVSHCDVIRGLVCRALGAPLERMFSFDCAPASLTRLTLDGSELRVVSLNERAR</sequence>
<dbReference type="RefSeq" id="WP_114686339.1">
    <property type="nucleotide sequence ID" value="NZ_QQNB01000001.1"/>
</dbReference>
<reference evidence="1 2" key="1">
    <citation type="submission" date="2018-07" db="EMBL/GenBank/DDBJ databases">
        <title>a novel species of Sphingomonas isolated from the rhizosphere soil of Araceae plant.</title>
        <authorList>
            <person name="Zhiyong W."/>
            <person name="Qinglan Z."/>
            <person name="Zhiwei F."/>
            <person name="Ding X."/>
            <person name="Gejiao W."/>
            <person name="Shixue Z."/>
        </authorList>
    </citation>
    <scope>NUCLEOTIDE SEQUENCE [LARGE SCALE GENOMIC DNA]</scope>
    <source>
        <strain evidence="1 2">WZY 27</strain>
    </source>
</reference>
<dbReference type="EMBL" id="QQNB01000001">
    <property type="protein sequence ID" value="RDE06758.1"/>
    <property type="molecule type" value="Genomic_DNA"/>
</dbReference>
<dbReference type="PIRSF" id="PIRSF000709">
    <property type="entry name" value="6PFK_2-Ptase"/>
    <property type="match status" value="1"/>
</dbReference>
<dbReference type="PANTHER" id="PTHR48100:SF62">
    <property type="entry name" value="GLUCOSYL-3-PHOSPHOGLYCERATE PHOSPHATASE"/>
    <property type="match status" value="1"/>
</dbReference>
<accession>A0A369VWN9</accession>
<evidence type="ECO:0000313" key="2">
    <source>
        <dbReference type="Proteomes" id="UP000253918"/>
    </source>
</evidence>
<dbReference type="Pfam" id="PF00300">
    <property type="entry name" value="His_Phos_1"/>
    <property type="match status" value="1"/>
</dbReference>
<dbReference type="SUPFAM" id="SSF53254">
    <property type="entry name" value="Phosphoglycerate mutase-like"/>
    <property type="match status" value="1"/>
</dbReference>
<evidence type="ECO:0000313" key="1">
    <source>
        <dbReference type="EMBL" id="RDE06758.1"/>
    </source>
</evidence>
<dbReference type="GO" id="GO:0005737">
    <property type="term" value="C:cytoplasm"/>
    <property type="evidence" value="ECO:0007669"/>
    <property type="project" value="TreeGrafter"/>
</dbReference>
<keyword evidence="2" id="KW-1185">Reference proteome</keyword>
<comment type="caution">
    <text evidence="1">The sequence shown here is derived from an EMBL/GenBank/DDBJ whole genome shotgun (WGS) entry which is preliminary data.</text>
</comment>
<dbReference type="InterPro" id="IPR013078">
    <property type="entry name" value="His_Pase_superF_clade-1"/>
</dbReference>
<organism evidence="1 2">
    <name type="scientific">Sphingomonas aracearum</name>
    <dbReference type="NCBI Taxonomy" id="2283317"/>
    <lineage>
        <taxon>Bacteria</taxon>
        <taxon>Pseudomonadati</taxon>
        <taxon>Pseudomonadota</taxon>
        <taxon>Alphaproteobacteria</taxon>
        <taxon>Sphingomonadales</taxon>
        <taxon>Sphingomonadaceae</taxon>
        <taxon>Sphingomonas</taxon>
    </lineage>
</organism>
<dbReference type="Gene3D" id="3.40.50.1240">
    <property type="entry name" value="Phosphoglycerate mutase-like"/>
    <property type="match status" value="1"/>
</dbReference>
<dbReference type="PANTHER" id="PTHR48100">
    <property type="entry name" value="BROAD-SPECIFICITY PHOSPHATASE YOR283W-RELATED"/>
    <property type="match status" value="1"/>
</dbReference>
<dbReference type="InterPro" id="IPR029033">
    <property type="entry name" value="His_PPase_superfam"/>
</dbReference>
<dbReference type="AlphaFoldDB" id="A0A369VWN9"/>
<dbReference type="InterPro" id="IPR050275">
    <property type="entry name" value="PGM_Phosphatase"/>
</dbReference>